<accession>A0A8S5QQ39</accession>
<evidence type="ECO:0000313" key="1">
    <source>
        <dbReference type="EMBL" id="DAE20923.1"/>
    </source>
</evidence>
<reference evidence="1" key="1">
    <citation type="journal article" date="2021" name="Proc. Natl. Acad. Sci. U.S.A.">
        <title>A Catalog of Tens of Thousands of Viruses from Human Metagenomes Reveals Hidden Associations with Chronic Diseases.</title>
        <authorList>
            <person name="Tisza M.J."/>
            <person name="Buck C.B."/>
        </authorList>
    </citation>
    <scope>NUCLEOTIDE SEQUENCE</scope>
    <source>
        <strain evidence="1">CtgBD49</strain>
    </source>
</reference>
<name>A0A8S5QQ39_9CAUD</name>
<organism evidence="1">
    <name type="scientific">Siphoviridae sp. ctgBD49</name>
    <dbReference type="NCBI Taxonomy" id="2826420"/>
    <lineage>
        <taxon>Viruses</taxon>
        <taxon>Duplodnaviria</taxon>
        <taxon>Heunggongvirae</taxon>
        <taxon>Uroviricota</taxon>
        <taxon>Caudoviricetes</taxon>
    </lineage>
</organism>
<dbReference type="EMBL" id="BK015703">
    <property type="protein sequence ID" value="DAE20923.1"/>
    <property type="molecule type" value="Genomic_DNA"/>
</dbReference>
<sequence length="50" mass="6176">MKEWSINRRRLERVSRFNSLMVERREIGDVCSKRTNSFYFFLPSRKKHAL</sequence>
<protein>
    <submittedName>
        <fullName evidence="1">Uncharacterized protein</fullName>
    </submittedName>
</protein>
<proteinExistence type="predicted"/>